<sequence length="156" mass="16276">MQLSVLGLRAARGMGVAASGGRSDEMAVLPLLSLSCSSSVIIATVCFHSASHESAVYCSAPCKGPAPTLQGLRLLSPPPLLAWVPWMQMIETSSDIGSKQDEHHQPISHPHPDVGGCQLWAGCLSPSDSICVMWPPLSGMRGDILMNSSTGPNGVS</sequence>
<accession>A0A7J8BYL6</accession>
<dbReference type="Proteomes" id="UP000550707">
    <property type="component" value="Unassembled WGS sequence"/>
</dbReference>
<keyword evidence="2" id="KW-1185">Reference proteome</keyword>
<proteinExistence type="predicted"/>
<evidence type="ECO:0000313" key="2">
    <source>
        <dbReference type="Proteomes" id="UP000550707"/>
    </source>
</evidence>
<gene>
    <name evidence="1" type="ORF">HJG59_010081</name>
</gene>
<organism evidence="1 2">
    <name type="scientific">Molossus molossus</name>
    <name type="common">Pallas' mastiff bat</name>
    <name type="synonym">Vespertilio molossus</name>
    <dbReference type="NCBI Taxonomy" id="27622"/>
    <lineage>
        <taxon>Eukaryota</taxon>
        <taxon>Metazoa</taxon>
        <taxon>Chordata</taxon>
        <taxon>Craniata</taxon>
        <taxon>Vertebrata</taxon>
        <taxon>Euteleostomi</taxon>
        <taxon>Mammalia</taxon>
        <taxon>Eutheria</taxon>
        <taxon>Laurasiatheria</taxon>
        <taxon>Chiroptera</taxon>
        <taxon>Yangochiroptera</taxon>
        <taxon>Molossidae</taxon>
        <taxon>Molossus</taxon>
    </lineage>
</organism>
<comment type="caution">
    <text evidence="1">The sequence shown here is derived from an EMBL/GenBank/DDBJ whole genome shotgun (WGS) entry which is preliminary data.</text>
</comment>
<name>A0A7J8BYL6_MOLMO</name>
<dbReference type="EMBL" id="JACASF010000022">
    <property type="protein sequence ID" value="KAF6403683.1"/>
    <property type="molecule type" value="Genomic_DNA"/>
</dbReference>
<protein>
    <submittedName>
        <fullName evidence="1">Uncharacterized protein</fullName>
    </submittedName>
</protein>
<evidence type="ECO:0000313" key="1">
    <source>
        <dbReference type="EMBL" id="KAF6403683.1"/>
    </source>
</evidence>
<reference evidence="1 2" key="1">
    <citation type="journal article" date="2020" name="Nature">
        <title>Six reference-quality genomes reveal evolution of bat adaptations.</title>
        <authorList>
            <person name="Jebb D."/>
            <person name="Huang Z."/>
            <person name="Pippel M."/>
            <person name="Hughes G.M."/>
            <person name="Lavrichenko K."/>
            <person name="Devanna P."/>
            <person name="Winkler S."/>
            <person name="Jermiin L.S."/>
            <person name="Skirmuntt E.C."/>
            <person name="Katzourakis A."/>
            <person name="Burkitt-Gray L."/>
            <person name="Ray D.A."/>
            <person name="Sullivan K.A.M."/>
            <person name="Roscito J.G."/>
            <person name="Kirilenko B.M."/>
            <person name="Davalos L.M."/>
            <person name="Corthals A.P."/>
            <person name="Power M.L."/>
            <person name="Jones G."/>
            <person name="Ransome R.D."/>
            <person name="Dechmann D.K.N."/>
            <person name="Locatelli A.G."/>
            <person name="Puechmaille S.J."/>
            <person name="Fedrigo O."/>
            <person name="Jarvis E.D."/>
            <person name="Hiller M."/>
            <person name="Vernes S.C."/>
            <person name="Myers E.W."/>
            <person name="Teeling E.C."/>
        </authorList>
    </citation>
    <scope>NUCLEOTIDE SEQUENCE [LARGE SCALE GENOMIC DNA]</scope>
    <source>
        <strain evidence="1">MMolMol1</strain>
        <tissue evidence="1">Muscle</tissue>
    </source>
</reference>
<dbReference type="InParanoid" id="A0A7J8BYL6"/>
<dbReference type="AlphaFoldDB" id="A0A7J8BYL6"/>